<dbReference type="Proteomes" id="UP000663825">
    <property type="component" value="Unassembled WGS sequence"/>
</dbReference>
<dbReference type="Proteomes" id="UP000663851">
    <property type="component" value="Unassembled WGS sequence"/>
</dbReference>
<evidence type="ECO:0000313" key="9">
    <source>
        <dbReference type="Proteomes" id="UP000663825"/>
    </source>
</evidence>
<comment type="caution">
    <text evidence="1">The sequence shown here is derived from an EMBL/GenBank/DDBJ whole genome shotgun (WGS) entry which is preliminary data.</text>
</comment>
<evidence type="ECO:0000313" key="5">
    <source>
        <dbReference type="EMBL" id="CAF4326315.1"/>
    </source>
</evidence>
<dbReference type="EMBL" id="CAJOBS010000412">
    <property type="protein sequence ID" value="CAF4571436.1"/>
    <property type="molecule type" value="Genomic_DNA"/>
</dbReference>
<dbReference type="EMBL" id="CAJOBQ010000318">
    <property type="protein sequence ID" value="CAF4326315.1"/>
    <property type="molecule type" value="Genomic_DNA"/>
</dbReference>
<dbReference type="Proteomes" id="UP000663869">
    <property type="component" value="Unassembled WGS sequence"/>
</dbReference>
<evidence type="ECO:0000313" key="3">
    <source>
        <dbReference type="EMBL" id="CAF3591416.1"/>
    </source>
</evidence>
<name>A0A817N7F8_9BILA</name>
<evidence type="ECO:0000313" key="4">
    <source>
        <dbReference type="EMBL" id="CAF4118851.1"/>
    </source>
</evidence>
<reference evidence="1" key="1">
    <citation type="submission" date="2021-02" db="EMBL/GenBank/DDBJ databases">
        <authorList>
            <person name="Nowell W R."/>
        </authorList>
    </citation>
    <scope>NUCLEOTIDE SEQUENCE</scope>
</reference>
<dbReference type="Proteomes" id="UP000663848">
    <property type="component" value="Unassembled WGS sequence"/>
</dbReference>
<dbReference type="AlphaFoldDB" id="A0A817N7F8"/>
<organism evidence="1 9">
    <name type="scientific">Rotaria socialis</name>
    <dbReference type="NCBI Taxonomy" id="392032"/>
    <lineage>
        <taxon>Eukaryota</taxon>
        <taxon>Metazoa</taxon>
        <taxon>Spiralia</taxon>
        <taxon>Gnathifera</taxon>
        <taxon>Rotifera</taxon>
        <taxon>Eurotatoria</taxon>
        <taxon>Bdelloidea</taxon>
        <taxon>Philodinida</taxon>
        <taxon>Philodinidae</taxon>
        <taxon>Rotaria</taxon>
    </lineage>
</organism>
<evidence type="ECO:0000313" key="10">
    <source>
        <dbReference type="Proteomes" id="UP000663873"/>
    </source>
</evidence>
<evidence type="ECO:0000313" key="6">
    <source>
        <dbReference type="EMBL" id="CAF4380919.1"/>
    </source>
</evidence>
<protein>
    <submittedName>
        <fullName evidence="1">Uncharacterized protein</fullName>
    </submittedName>
</protein>
<dbReference type="EMBL" id="CAJOBR010000017">
    <property type="protein sequence ID" value="CAF4447595.1"/>
    <property type="molecule type" value="Genomic_DNA"/>
</dbReference>
<sequence>MSSSQHRFEILSLTVQNSLTLNSKDSQLHGDKQIIAQILPTASERAYIENNCYDSRLDLGSIAYTDVLQRLLRLGFQIEISTSGSYSQLKPEKSISKDDRQQYLSQDTCVLQYTLIRKNFVE</sequence>
<dbReference type="EMBL" id="CAJNYU010002706">
    <property type="protein sequence ID" value="CAF3591416.1"/>
    <property type="molecule type" value="Genomic_DNA"/>
</dbReference>
<dbReference type="EMBL" id="CAJOBP010002919">
    <property type="protein sequence ID" value="CAF4380919.1"/>
    <property type="molecule type" value="Genomic_DNA"/>
</dbReference>
<keyword evidence="10" id="KW-1185">Reference proteome</keyword>
<dbReference type="Proteomes" id="UP000663873">
    <property type="component" value="Unassembled WGS sequence"/>
</dbReference>
<dbReference type="EMBL" id="CAJOBO010000070">
    <property type="protein sequence ID" value="CAF4118851.1"/>
    <property type="molecule type" value="Genomic_DNA"/>
</dbReference>
<accession>A0A817N7F8</accession>
<dbReference type="Proteomes" id="UP000663838">
    <property type="component" value="Unassembled WGS sequence"/>
</dbReference>
<evidence type="ECO:0000313" key="7">
    <source>
        <dbReference type="EMBL" id="CAF4447595.1"/>
    </source>
</evidence>
<dbReference type="Proteomes" id="UP000663862">
    <property type="component" value="Unassembled WGS sequence"/>
</dbReference>
<dbReference type="OrthoDB" id="9976816at2759"/>
<gene>
    <name evidence="3" type="ORF">FME351_LOCUS21474</name>
    <name evidence="4" type="ORF">HFQ381_LOCUS2189</name>
    <name evidence="2" type="ORF">LUA448_LOCUS2355</name>
    <name evidence="7" type="ORF">QYT958_LOCUS412</name>
    <name evidence="1" type="ORF">TIS948_LOCUS6529</name>
    <name evidence="8" type="ORF">TOA249_LOCUS8634</name>
    <name evidence="5" type="ORF">TSG867_LOCUS7908</name>
    <name evidence="6" type="ORF">UJA718_LOCUS17748</name>
</gene>
<evidence type="ECO:0000313" key="8">
    <source>
        <dbReference type="EMBL" id="CAF4571436.1"/>
    </source>
</evidence>
<proteinExistence type="predicted"/>
<dbReference type="Proteomes" id="UP000663833">
    <property type="component" value="Unassembled WGS sequence"/>
</dbReference>
<dbReference type="EMBL" id="CAJNXB010000767">
    <property type="protein sequence ID" value="CAF3093225.1"/>
    <property type="molecule type" value="Genomic_DNA"/>
</dbReference>
<dbReference type="EMBL" id="CAJNYD010000062">
    <property type="protein sequence ID" value="CAF3203355.1"/>
    <property type="molecule type" value="Genomic_DNA"/>
</dbReference>
<evidence type="ECO:0000313" key="2">
    <source>
        <dbReference type="EMBL" id="CAF3203355.1"/>
    </source>
</evidence>
<evidence type="ECO:0000313" key="1">
    <source>
        <dbReference type="EMBL" id="CAF3093225.1"/>
    </source>
</evidence>